<keyword evidence="6" id="KW-0269">Exonuclease</keyword>
<dbReference type="SMART" id="SM00474">
    <property type="entry name" value="35EXOc"/>
    <property type="match status" value="1"/>
</dbReference>
<keyword evidence="9" id="KW-0175">Coiled coil</keyword>
<dbReference type="InterPro" id="IPR036397">
    <property type="entry name" value="RNaseH_sf"/>
</dbReference>
<keyword evidence="3" id="KW-0540">Nuclease</keyword>
<dbReference type="GO" id="GO:0071035">
    <property type="term" value="P:nuclear polyadenylation-dependent rRNA catabolic process"/>
    <property type="evidence" value="ECO:0007669"/>
    <property type="project" value="TreeGrafter"/>
</dbReference>
<evidence type="ECO:0000256" key="3">
    <source>
        <dbReference type="ARBA" id="ARBA00022722"/>
    </source>
</evidence>
<sequence length="1026" mass="111588">MLVPEIFGYPSKDYRQSNGPDKVNPPRKASFGLRDTINHPGSKRVDSPSFDPRKFNVPDWFNRPSKFGLRDLQLEPQTRLSQIRHTTPLKSIYKFHGPYRMSRSPSEVTAGASASREVATLVDNLTKALEMATTAANLFPDKSDISFHRTLDRRFAKDLDETSNRLLLLTDRLASLAVEANPQKGKHVLLRRKLDDEDAVVDSFRSGVIQVVDRVLEDADAALDEARGENKKSQIEVNKALAAAAGKKLPGPRALNLPGLAPHMQNDNRIPKPQDLFRDRVDNSAIWRPQLTEKAHAMVPLGYVVGSDEDTPFSVDPATDTDAKRERRERALYHPYYYETVHLPYPTSMFEISPAVHPASFEDTPFEFVDTPERLAALTEELLRSKEIAVDLEHHSMRTYNGITCLMQISTRKSDWVVDTLALRAELRDHKLGGVLADPSILKVFHGADSDIVWLQRDFDIYIVNLFDTYHASKVLDFPQFSLASLLQLYCDFAADKQYQKADWRIRPLPKELMDYARSDTHFLLYIYDKLRNALLTRSSRTPSPAADADENSTPKPNPQAAMREVLSRSAETALKLWANESPDSQTGNGVQGWAGMIRKLGPKTLDTPVGSAFKALVSWRENLAREVDESPHYIVPNHLVLSLAHLRPTSIGILSRSLANGSSSVALERADEVLEVIRNSAKTHPKSSSLASRVDGKPSAAVASSSTLSAPPSKRARSSTIITSDQVVTEDIWADFVNGRASVASASKPVKSVQSSLFGSALGGTKKTGATSSPEPSKAAVSSSLFGKTLKRSTSPARAVRDVSPGFDDVMRSFATTMLSKVEVSPVEPSSAQPAVAEPESVAFVPAAKRKNASSEATSATNTFNTTGETDAIGATAGASSSLLAAAQSATALSNAALVDAEGIVSVKKKKGRKPQTASAAASASSSVVPSEATTPVSVADKAAPKKKKEKIKREDIPTFDYAAEPNFLDDPKAATKNSATAKAKPKPKPKADKKKKKSEFDSASFGRAPLDPSGPKAGNKSATF</sequence>
<evidence type="ECO:0000256" key="4">
    <source>
        <dbReference type="ARBA" id="ARBA00022801"/>
    </source>
</evidence>
<evidence type="ECO:0000256" key="9">
    <source>
        <dbReference type="SAM" id="Coils"/>
    </source>
</evidence>
<proteinExistence type="inferred from homology"/>
<dbReference type="GO" id="GO:0071039">
    <property type="term" value="P:nuclear polyadenylation-dependent CUT catabolic process"/>
    <property type="evidence" value="ECO:0007669"/>
    <property type="project" value="TreeGrafter"/>
</dbReference>
<dbReference type="Pfam" id="PF08066">
    <property type="entry name" value="PMC2NT"/>
    <property type="match status" value="1"/>
</dbReference>
<dbReference type="GO" id="GO:0071038">
    <property type="term" value="P:TRAMP-dependent tRNA surveillance pathway"/>
    <property type="evidence" value="ECO:0007669"/>
    <property type="project" value="TreeGrafter"/>
</dbReference>
<dbReference type="RefSeq" id="XP_028472914.1">
    <property type="nucleotide sequence ID" value="XM_028618547.1"/>
</dbReference>
<dbReference type="Gene3D" id="1.10.150.80">
    <property type="entry name" value="HRDC domain"/>
    <property type="match status" value="1"/>
</dbReference>
<dbReference type="GO" id="GO:0000175">
    <property type="term" value="F:3'-5'-RNA exonuclease activity"/>
    <property type="evidence" value="ECO:0007669"/>
    <property type="project" value="InterPro"/>
</dbReference>
<feature type="region of interest" description="Disordered" evidence="10">
    <location>
        <begin position="539"/>
        <end position="562"/>
    </location>
</feature>
<dbReference type="SMART" id="SM00341">
    <property type="entry name" value="HRDC"/>
    <property type="match status" value="1"/>
</dbReference>
<dbReference type="AlphaFoldDB" id="A0A427XG72"/>
<dbReference type="GO" id="GO:0000166">
    <property type="term" value="F:nucleotide binding"/>
    <property type="evidence" value="ECO:0007669"/>
    <property type="project" value="InterPro"/>
</dbReference>
<evidence type="ECO:0000313" key="12">
    <source>
        <dbReference type="EMBL" id="RSH77767.1"/>
    </source>
</evidence>
<feature type="region of interest" description="Disordered" evidence="10">
    <location>
        <begin position="911"/>
        <end position="1026"/>
    </location>
</feature>
<dbReference type="InterPro" id="IPR012337">
    <property type="entry name" value="RNaseH-like_sf"/>
</dbReference>
<evidence type="ECO:0000256" key="2">
    <source>
        <dbReference type="ARBA" id="ARBA00022552"/>
    </source>
</evidence>
<reference evidence="12 13" key="1">
    <citation type="submission" date="2018-11" db="EMBL/GenBank/DDBJ databases">
        <title>Genome sequence of Apiotrichum porosum DSM 27194.</title>
        <authorList>
            <person name="Aliyu H."/>
            <person name="Gorte O."/>
            <person name="Ochsenreither K."/>
        </authorList>
    </citation>
    <scope>NUCLEOTIDE SEQUENCE [LARGE SCALE GENOMIC DNA]</scope>
    <source>
        <strain evidence="12 13">DSM 27194</strain>
    </source>
</reference>
<evidence type="ECO:0000259" key="11">
    <source>
        <dbReference type="PROSITE" id="PS50967"/>
    </source>
</evidence>
<protein>
    <submittedName>
        <fullName evidence="12">Exosome nuclease subunit</fullName>
    </submittedName>
</protein>
<keyword evidence="2" id="KW-0698">rRNA processing</keyword>
<dbReference type="InterPro" id="IPR044876">
    <property type="entry name" value="HRDC_dom_sf"/>
</dbReference>
<comment type="caution">
    <text evidence="12">The sequence shown here is derived from an EMBL/GenBank/DDBJ whole genome shotgun (WGS) entry which is preliminary data.</text>
</comment>
<evidence type="ECO:0000256" key="6">
    <source>
        <dbReference type="ARBA" id="ARBA00022839"/>
    </source>
</evidence>
<evidence type="ECO:0000256" key="10">
    <source>
        <dbReference type="SAM" id="MobiDB-lite"/>
    </source>
</evidence>
<feature type="region of interest" description="Disordered" evidence="10">
    <location>
        <begin position="762"/>
        <end position="781"/>
    </location>
</feature>
<dbReference type="EMBL" id="RSCE01000014">
    <property type="protein sequence ID" value="RSH77767.1"/>
    <property type="molecule type" value="Genomic_DNA"/>
</dbReference>
<keyword evidence="13" id="KW-1185">Reference proteome</keyword>
<feature type="region of interest" description="Disordered" evidence="10">
    <location>
        <begin position="1"/>
        <end position="50"/>
    </location>
</feature>
<dbReference type="PANTHER" id="PTHR12124:SF47">
    <property type="entry name" value="EXOSOME COMPONENT 10"/>
    <property type="match status" value="1"/>
</dbReference>
<dbReference type="Gene3D" id="3.30.420.10">
    <property type="entry name" value="Ribonuclease H-like superfamily/Ribonuclease H"/>
    <property type="match status" value="1"/>
</dbReference>
<dbReference type="InterPro" id="IPR010997">
    <property type="entry name" value="HRDC-like_sf"/>
</dbReference>
<dbReference type="PROSITE" id="PS50967">
    <property type="entry name" value="HRDC"/>
    <property type="match status" value="1"/>
</dbReference>
<dbReference type="GO" id="GO:0071037">
    <property type="term" value="P:nuclear polyadenylation-dependent snRNA catabolic process"/>
    <property type="evidence" value="ECO:0007669"/>
    <property type="project" value="TreeGrafter"/>
</dbReference>
<dbReference type="GO" id="GO:0000176">
    <property type="term" value="C:nuclear exosome (RNase complex)"/>
    <property type="evidence" value="ECO:0007669"/>
    <property type="project" value="InterPro"/>
</dbReference>
<feature type="coiled-coil region" evidence="9">
    <location>
        <begin position="216"/>
        <end position="243"/>
    </location>
</feature>
<keyword evidence="7" id="KW-0539">Nucleus</keyword>
<dbReference type="GO" id="GO:0005730">
    <property type="term" value="C:nucleolus"/>
    <property type="evidence" value="ECO:0007669"/>
    <property type="project" value="TreeGrafter"/>
</dbReference>
<organism evidence="12 13">
    <name type="scientific">Apiotrichum porosum</name>
    <dbReference type="NCBI Taxonomy" id="105984"/>
    <lineage>
        <taxon>Eukaryota</taxon>
        <taxon>Fungi</taxon>
        <taxon>Dikarya</taxon>
        <taxon>Basidiomycota</taxon>
        <taxon>Agaricomycotina</taxon>
        <taxon>Tremellomycetes</taxon>
        <taxon>Trichosporonales</taxon>
        <taxon>Trichosporonaceae</taxon>
        <taxon>Apiotrichum</taxon>
    </lineage>
</organism>
<dbReference type="GeneID" id="39587369"/>
<feature type="compositionally biased region" description="Polar residues" evidence="10">
    <location>
        <begin position="769"/>
        <end position="781"/>
    </location>
</feature>
<dbReference type="GO" id="GO:0071044">
    <property type="term" value="P:histone mRNA catabolic process"/>
    <property type="evidence" value="ECO:0007669"/>
    <property type="project" value="TreeGrafter"/>
</dbReference>
<dbReference type="InterPro" id="IPR049559">
    <property type="entry name" value="Rrp6p-like_exo"/>
</dbReference>
<dbReference type="GO" id="GO:0071040">
    <property type="term" value="P:nuclear polyadenylation-dependent antisense transcript catabolic process"/>
    <property type="evidence" value="ECO:0007669"/>
    <property type="project" value="TreeGrafter"/>
</dbReference>
<dbReference type="GO" id="GO:0071036">
    <property type="term" value="P:nuclear polyadenylation-dependent snoRNA catabolic process"/>
    <property type="evidence" value="ECO:0007669"/>
    <property type="project" value="TreeGrafter"/>
</dbReference>
<name>A0A427XG72_9TREE</name>
<dbReference type="STRING" id="105984.A0A427XG72"/>
<dbReference type="InterPro" id="IPR002121">
    <property type="entry name" value="HRDC_dom"/>
</dbReference>
<feature type="compositionally biased region" description="Low complexity" evidence="10">
    <location>
        <begin position="918"/>
        <end position="943"/>
    </location>
</feature>
<dbReference type="SUPFAM" id="SSF47819">
    <property type="entry name" value="HRDC-like"/>
    <property type="match status" value="1"/>
</dbReference>
<dbReference type="Pfam" id="PF01612">
    <property type="entry name" value="DNA_pol_A_exo1"/>
    <property type="match status" value="1"/>
</dbReference>
<dbReference type="OrthoDB" id="2250022at2759"/>
<dbReference type="PANTHER" id="PTHR12124">
    <property type="entry name" value="POLYMYOSITIS/SCLERODERMA AUTOANTIGEN-RELATED"/>
    <property type="match status" value="1"/>
</dbReference>
<gene>
    <name evidence="12" type="primary">RRP6</name>
    <name evidence="12" type="ORF">EHS24_002826</name>
</gene>
<dbReference type="FunFam" id="3.30.420.10:FF:000059">
    <property type="entry name" value="Exosome complex exonuclease Rrp6"/>
    <property type="match status" value="1"/>
</dbReference>
<comment type="similarity">
    <text evidence="8">Belongs to the exosome component 10/RRP6 family.</text>
</comment>
<evidence type="ECO:0000256" key="5">
    <source>
        <dbReference type="ARBA" id="ARBA00022835"/>
    </source>
</evidence>
<feature type="compositionally biased region" description="Basic residues" evidence="10">
    <location>
        <begin position="985"/>
        <end position="999"/>
    </location>
</feature>
<dbReference type="Proteomes" id="UP000279236">
    <property type="component" value="Unassembled WGS sequence"/>
</dbReference>
<evidence type="ECO:0000256" key="1">
    <source>
        <dbReference type="ARBA" id="ARBA00004123"/>
    </source>
</evidence>
<dbReference type="InterPro" id="IPR012588">
    <property type="entry name" value="Exosome-assoc_fac_Rrp6_N"/>
</dbReference>
<feature type="domain" description="HRDC" evidence="11">
    <location>
        <begin position="607"/>
        <end position="688"/>
    </location>
</feature>
<keyword evidence="4" id="KW-0378">Hydrolase</keyword>
<evidence type="ECO:0000256" key="8">
    <source>
        <dbReference type="ARBA" id="ARBA00043957"/>
    </source>
</evidence>
<keyword evidence="5" id="KW-0271">Exosome</keyword>
<dbReference type="SUPFAM" id="SSF53098">
    <property type="entry name" value="Ribonuclease H-like"/>
    <property type="match status" value="1"/>
</dbReference>
<comment type="subcellular location">
    <subcellularLocation>
        <location evidence="1">Nucleus</location>
    </subcellularLocation>
</comment>
<dbReference type="InterPro" id="IPR002562">
    <property type="entry name" value="3'-5'_exonuclease_dom"/>
</dbReference>
<dbReference type="GO" id="GO:0000467">
    <property type="term" value="P:exonucleolytic trimming to generate mature 3'-end of 5.8S rRNA from tricistronic rRNA transcript (SSU-rRNA, 5.8S rRNA, LSU-rRNA)"/>
    <property type="evidence" value="ECO:0007669"/>
    <property type="project" value="InterPro"/>
</dbReference>
<accession>A0A427XG72</accession>
<evidence type="ECO:0000256" key="7">
    <source>
        <dbReference type="ARBA" id="ARBA00023242"/>
    </source>
</evidence>
<evidence type="ECO:0000313" key="13">
    <source>
        <dbReference type="Proteomes" id="UP000279236"/>
    </source>
</evidence>
<dbReference type="GO" id="GO:0071051">
    <property type="term" value="P:poly(A)-dependent snoRNA 3'-end processing"/>
    <property type="evidence" value="ECO:0007669"/>
    <property type="project" value="TreeGrafter"/>
</dbReference>
<dbReference type="InterPro" id="IPR045092">
    <property type="entry name" value="Rrp6-like"/>
</dbReference>
<dbReference type="GO" id="GO:0003727">
    <property type="term" value="F:single-stranded RNA binding"/>
    <property type="evidence" value="ECO:0007669"/>
    <property type="project" value="TreeGrafter"/>
</dbReference>
<dbReference type="CDD" id="cd06147">
    <property type="entry name" value="Rrp6p_like_exo"/>
    <property type="match status" value="1"/>
</dbReference>
<dbReference type="Pfam" id="PF00570">
    <property type="entry name" value="HRDC"/>
    <property type="match status" value="1"/>
</dbReference>